<keyword evidence="10" id="KW-0249">Electron transport</keyword>
<dbReference type="AlphaFoldDB" id="A0A6V8HNL0"/>
<evidence type="ECO:0000256" key="2">
    <source>
        <dbReference type="ARBA" id="ARBA00004443"/>
    </source>
</evidence>
<dbReference type="Pfam" id="PF05347">
    <property type="entry name" value="Complex1_LYR"/>
    <property type="match status" value="1"/>
</dbReference>
<evidence type="ECO:0000256" key="9">
    <source>
        <dbReference type="ARBA" id="ARBA00022792"/>
    </source>
</evidence>
<dbReference type="InterPro" id="IPR008011">
    <property type="entry name" value="Complex1_LYR_dom"/>
</dbReference>
<evidence type="ECO:0000256" key="14">
    <source>
        <dbReference type="ARBA" id="ARBA00030192"/>
    </source>
</evidence>
<feature type="region of interest" description="Disordered" evidence="16">
    <location>
        <begin position="136"/>
        <end position="170"/>
    </location>
</feature>
<dbReference type="PANTHER" id="PTHR12868:SF0">
    <property type="entry name" value="NADH DEHYDROGENASE [UBIQUINONE] 1 BETA SUBCOMPLEX SUBUNIT 9"/>
    <property type="match status" value="1"/>
</dbReference>
<dbReference type="Proteomes" id="UP000053095">
    <property type="component" value="Unassembled WGS sequence"/>
</dbReference>
<evidence type="ECO:0000256" key="4">
    <source>
        <dbReference type="ARBA" id="ARBA00011790"/>
    </source>
</evidence>
<keyword evidence="13" id="KW-0472">Membrane</keyword>
<organism evidence="18 19">
    <name type="scientific">Talaromyces pinophilus</name>
    <name type="common">Penicillium pinophilum</name>
    <dbReference type="NCBI Taxonomy" id="128442"/>
    <lineage>
        <taxon>Eukaryota</taxon>
        <taxon>Fungi</taxon>
        <taxon>Dikarya</taxon>
        <taxon>Ascomycota</taxon>
        <taxon>Pezizomycotina</taxon>
        <taxon>Eurotiomycetes</taxon>
        <taxon>Eurotiomycetidae</taxon>
        <taxon>Eurotiales</taxon>
        <taxon>Trichocomaceae</taxon>
        <taxon>Talaromyces</taxon>
        <taxon>Talaromyces sect. Talaromyces</taxon>
    </lineage>
</organism>
<comment type="subunit">
    <text evidence="4">Mammalian complex I is composed of 45 different subunits.</text>
</comment>
<evidence type="ECO:0000256" key="13">
    <source>
        <dbReference type="ARBA" id="ARBA00023136"/>
    </source>
</evidence>
<keyword evidence="12" id="KW-0496">Mitochondrion</keyword>
<comment type="function">
    <text evidence="1">Accessory subunit of the mitochondrial membrane respiratory chain NADH dehydrogenase (Complex I), that is believed to be not involved in catalysis. Complex I functions in the transfer of electrons from NADH to the respiratory chain. The immediate electron acceptor for the enzyme is believed to be ubiquinone.</text>
</comment>
<dbReference type="GO" id="GO:0005743">
    <property type="term" value="C:mitochondrial inner membrane"/>
    <property type="evidence" value="ECO:0007669"/>
    <property type="project" value="UniProtKB-SubCell"/>
</dbReference>
<accession>A0A6V8HNL0</accession>
<dbReference type="GO" id="GO:0006120">
    <property type="term" value="P:mitochondrial electron transport, NADH to ubiquinone"/>
    <property type="evidence" value="ECO:0007669"/>
    <property type="project" value="InterPro"/>
</dbReference>
<evidence type="ECO:0000256" key="12">
    <source>
        <dbReference type="ARBA" id="ARBA00023128"/>
    </source>
</evidence>
<comment type="similarity">
    <text evidence="3">Belongs to the complex I LYR family.</text>
</comment>
<evidence type="ECO:0000256" key="7">
    <source>
        <dbReference type="ARBA" id="ARBA00022553"/>
    </source>
</evidence>
<dbReference type="CDD" id="cd20263">
    <property type="entry name" value="Complex1_LYR_NDUFB9_LYRM3"/>
    <property type="match status" value="1"/>
</dbReference>
<evidence type="ECO:0000259" key="17">
    <source>
        <dbReference type="Pfam" id="PF05347"/>
    </source>
</evidence>
<feature type="region of interest" description="Disordered" evidence="16">
    <location>
        <begin position="40"/>
        <end position="60"/>
    </location>
</feature>
<keyword evidence="7" id="KW-0597">Phosphoprotein</keyword>
<keyword evidence="8" id="KW-0679">Respiratory chain</keyword>
<comment type="subcellular location">
    <subcellularLocation>
        <location evidence="2">Mitochondrion inner membrane</location>
        <topology evidence="2">Peripheral membrane protein</topology>
        <orientation evidence="2">Matrix side</orientation>
    </subcellularLocation>
</comment>
<keyword evidence="9" id="KW-0999">Mitochondrion inner membrane</keyword>
<evidence type="ECO:0000256" key="1">
    <source>
        <dbReference type="ARBA" id="ARBA00002920"/>
    </source>
</evidence>
<keyword evidence="11" id="KW-0007">Acetylation</keyword>
<evidence type="ECO:0000256" key="11">
    <source>
        <dbReference type="ARBA" id="ARBA00022990"/>
    </source>
</evidence>
<feature type="compositionally biased region" description="Low complexity" evidence="16">
    <location>
        <begin position="48"/>
        <end position="59"/>
    </location>
</feature>
<name>A0A6V8HNL0_TALPI</name>
<evidence type="ECO:0000256" key="15">
    <source>
        <dbReference type="ARBA" id="ARBA00032528"/>
    </source>
</evidence>
<comment type="caution">
    <text evidence="18">The sequence shown here is derived from an EMBL/GenBank/DDBJ whole genome shotgun (WGS) entry which is preliminary data.</text>
</comment>
<evidence type="ECO:0000256" key="10">
    <source>
        <dbReference type="ARBA" id="ARBA00022982"/>
    </source>
</evidence>
<dbReference type="InterPro" id="IPR033034">
    <property type="entry name" value="NDUFB9"/>
</dbReference>
<dbReference type="InterPro" id="IPR045292">
    <property type="entry name" value="Complex1_LYR_NDUFB9_LYRM3"/>
</dbReference>
<evidence type="ECO:0000313" key="18">
    <source>
        <dbReference type="EMBL" id="GAM43579.1"/>
    </source>
</evidence>
<sequence>MRLFSRRIKKATLTRPEFSLRGGAVRLAGTTTSNCTIADRSVPRQDASQTRSVSQQQRRLPPSIDFDIDADIDNRILRSLYRRSLKLALDWAVHRHIWRGQAVYIRSLFDANKDVRDPRQQKLLLRETEKLLETWKHPDPYRAPTAPGGSKYERNLPPRDLPYADAPGAH</sequence>
<evidence type="ECO:0000256" key="5">
    <source>
        <dbReference type="ARBA" id="ARBA00018684"/>
    </source>
</evidence>
<dbReference type="EMBL" id="DF933856">
    <property type="protein sequence ID" value="GAM43579.1"/>
    <property type="molecule type" value="Genomic_DNA"/>
</dbReference>
<evidence type="ECO:0000313" key="19">
    <source>
        <dbReference type="Proteomes" id="UP000053095"/>
    </source>
</evidence>
<feature type="domain" description="Complex 1 LYR protein" evidence="17">
    <location>
        <begin position="79"/>
        <end position="133"/>
    </location>
</feature>
<protein>
    <recommendedName>
        <fullName evidence="5">NADH dehydrogenase [ubiquinone] 1 beta subcomplex subunit 9</fullName>
    </recommendedName>
    <alternativeName>
        <fullName evidence="14">Complex I-B22</fullName>
    </alternativeName>
    <alternativeName>
        <fullName evidence="15">NADH-ubiquinone oxidoreductase B22 subunit</fullName>
    </alternativeName>
</protein>
<evidence type="ECO:0000256" key="8">
    <source>
        <dbReference type="ARBA" id="ARBA00022660"/>
    </source>
</evidence>
<gene>
    <name evidence="18" type="ORF">TCE0_060r18507</name>
</gene>
<evidence type="ECO:0000256" key="3">
    <source>
        <dbReference type="ARBA" id="ARBA00009508"/>
    </source>
</evidence>
<evidence type="ECO:0000256" key="6">
    <source>
        <dbReference type="ARBA" id="ARBA00022448"/>
    </source>
</evidence>
<dbReference type="PANTHER" id="PTHR12868">
    <property type="entry name" value="NADH-UBIQUINONE OXIDOREDUCTASE B22 SUBUNIT"/>
    <property type="match status" value="1"/>
</dbReference>
<reference evidence="19" key="1">
    <citation type="journal article" date="2015" name="Genome Announc.">
        <title>Draft genome sequence of Talaromyces cellulolyticus strain Y-94, a source of lignocellulosic biomass-degrading enzymes.</title>
        <authorList>
            <person name="Fujii T."/>
            <person name="Koike H."/>
            <person name="Sawayama S."/>
            <person name="Yano S."/>
            <person name="Inoue H."/>
        </authorList>
    </citation>
    <scope>NUCLEOTIDE SEQUENCE [LARGE SCALE GENOMIC DNA]</scope>
    <source>
        <strain evidence="19">Y-94</strain>
    </source>
</reference>
<proteinExistence type="inferred from homology"/>
<evidence type="ECO:0000256" key="16">
    <source>
        <dbReference type="SAM" id="MobiDB-lite"/>
    </source>
</evidence>
<keyword evidence="19" id="KW-1185">Reference proteome</keyword>
<keyword evidence="6" id="KW-0813">Transport</keyword>